<feature type="domain" description="C-type lectin" evidence="2">
    <location>
        <begin position="40"/>
        <end position="160"/>
    </location>
</feature>
<dbReference type="PANTHER" id="PTHR22803">
    <property type="entry name" value="MANNOSE, PHOSPHOLIPASE, LECTIN RECEPTOR RELATED"/>
    <property type="match status" value="1"/>
</dbReference>
<feature type="transmembrane region" description="Helical" evidence="1">
    <location>
        <begin position="195"/>
        <end position="215"/>
    </location>
</feature>
<keyword evidence="1" id="KW-0812">Transmembrane</keyword>
<dbReference type="InterPro" id="IPR050111">
    <property type="entry name" value="C-type_lectin/snaclec_domain"/>
</dbReference>
<protein>
    <submittedName>
        <fullName evidence="3">C-type lectin domain family 4 member G</fullName>
    </submittedName>
</protein>
<evidence type="ECO:0000313" key="4">
    <source>
        <dbReference type="Proteomes" id="UP000770661"/>
    </source>
</evidence>
<dbReference type="Pfam" id="PF00059">
    <property type="entry name" value="Lectin_C"/>
    <property type="match status" value="1"/>
</dbReference>
<dbReference type="AlphaFoldDB" id="A0A8J4XU90"/>
<dbReference type="Gene3D" id="3.10.100.10">
    <property type="entry name" value="Mannose-Binding Protein A, subunit A"/>
    <property type="match status" value="1"/>
</dbReference>
<name>A0A8J4XU90_CHIOP</name>
<dbReference type="EMBL" id="JACEEZ010020309">
    <property type="protein sequence ID" value="KAG0714712.1"/>
    <property type="molecule type" value="Genomic_DNA"/>
</dbReference>
<proteinExistence type="predicted"/>
<dbReference type="Proteomes" id="UP000770661">
    <property type="component" value="Unassembled WGS sequence"/>
</dbReference>
<gene>
    <name evidence="3" type="primary">Clec4g</name>
    <name evidence="3" type="ORF">GWK47_013594</name>
</gene>
<organism evidence="3 4">
    <name type="scientific">Chionoecetes opilio</name>
    <name type="common">Atlantic snow crab</name>
    <name type="synonym">Cancer opilio</name>
    <dbReference type="NCBI Taxonomy" id="41210"/>
    <lineage>
        <taxon>Eukaryota</taxon>
        <taxon>Metazoa</taxon>
        <taxon>Ecdysozoa</taxon>
        <taxon>Arthropoda</taxon>
        <taxon>Crustacea</taxon>
        <taxon>Multicrustacea</taxon>
        <taxon>Malacostraca</taxon>
        <taxon>Eumalacostraca</taxon>
        <taxon>Eucarida</taxon>
        <taxon>Decapoda</taxon>
        <taxon>Pleocyemata</taxon>
        <taxon>Brachyura</taxon>
        <taxon>Eubrachyura</taxon>
        <taxon>Majoidea</taxon>
        <taxon>Majidae</taxon>
        <taxon>Chionoecetes</taxon>
    </lineage>
</organism>
<accession>A0A8J4XU90</accession>
<dbReference type="InterPro" id="IPR001304">
    <property type="entry name" value="C-type_lectin-like"/>
</dbReference>
<dbReference type="InterPro" id="IPR016187">
    <property type="entry name" value="CTDL_fold"/>
</dbReference>
<evidence type="ECO:0000313" key="3">
    <source>
        <dbReference type="EMBL" id="KAG0714712.1"/>
    </source>
</evidence>
<feature type="transmembrane region" description="Helical" evidence="1">
    <location>
        <begin position="167"/>
        <end position="188"/>
    </location>
</feature>
<evidence type="ECO:0000256" key="1">
    <source>
        <dbReference type="SAM" id="Phobius"/>
    </source>
</evidence>
<keyword evidence="1" id="KW-1133">Transmembrane helix</keyword>
<reference evidence="3" key="1">
    <citation type="submission" date="2020-07" db="EMBL/GenBank/DDBJ databases">
        <title>The High-quality genome of the commercially important snow crab, Chionoecetes opilio.</title>
        <authorList>
            <person name="Jeong J.-H."/>
            <person name="Ryu S."/>
        </authorList>
    </citation>
    <scope>NUCLEOTIDE SEQUENCE</scope>
    <source>
        <strain evidence="3">MADBK_172401_WGS</strain>
        <tissue evidence="3">Digestive gland</tissue>
    </source>
</reference>
<sequence>MRGDRGFRWNDKSCDYRRRFLCSTPAEVIPTVCEEGWYMFELSCYQVNNDEATWRAAKETCENQGAHLVSISSEGEQGFLEAMVQQSTWIGLKVDGKDDDGKRNFAWVDSRDFNYTSWSEGEPNDHWASFSEEDCVEMRIEYKYLWNDEPCSTDNACVPEVIQGMEAVLVVVVAVVVAVVVVDEVVAVEEEVEEVVVVVVVVVVAAVVVVVMVAVDVEVEVVEVVVVGSYHKESRSERHCC</sequence>
<dbReference type="SUPFAM" id="SSF56436">
    <property type="entry name" value="C-type lectin-like"/>
    <property type="match status" value="1"/>
</dbReference>
<evidence type="ECO:0000259" key="2">
    <source>
        <dbReference type="PROSITE" id="PS50041"/>
    </source>
</evidence>
<dbReference type="PROSITE" id="PS50041">
    <property type="entry name" value="C_TYPE_LECTIN_2"/>
    <property type="match status" value="1"/>
</dbReference>
<dbReference type="SMART" id="SM00034">
    <property type="entry name" value="CLECT"/>
    <property type="match status" value="1"/>
</dbReference>
<keyword evidence="1" id="KW-0472">Membrane</keyword>
<dbReference type="OrthoDB" id="7773875at2759"/>
<comment type="caution">
    <text evidence="3">The sequence shown here is derived from an EMBL/GenBank/DDBJ whole genome shotgun (WGS) entry which is preliminary data.</text>
</comment>
<keyword evidence="4" id="KW-1185">Reference proteome</keyword>
<dbReference type="InterPro" id="IPR016186">
    <property type="entry name" value="C-type_lectin-like/link_sf"/>
</dbReference>